<dbReference type="EMBL" id="JAAAXJ010000007">
    <property type="protein sequence ID" value="NBJ25502.1"/>
    <property type="molecule type" value="Genomic_DNA"/>
</dbReference>
<sequence>MKLLYALPLLLASGLYAAPEVGALTLDNGRNINGRNINGSSLNGRNINGRNMNGRNINGVALHGTGEDAAAEVVIVILKDGERIDLR</sequence>
<gene>
    <name evidence="2" type="ORF">GR303_14170</name>
</gene>
<proteinExistence type="predicted"/>
<feature type="signal peptide" evidence="1">
    <location>
        <begin position="1"/>
        <end position="17"/>
    </location>
</feature>
<dbReference type="Proteomes" id="UP000818323">
    <property type="component" value="Unassembled WGS sequence"/>
</dbReference>
<feature type="chain" id="PRO_5046560625" evidence="1">
    <location>
        <begin position="18"/>
        <end position="87"/>
    </location>
</feature>
<protein>
    <submittedName>
        <fullName evidence="2">Uncharacterized protein</fullName>
    </submittedName>
</protein>
<name>A0ABW9Z080_9HYPH</name>
<accession>A0ABW9Z080</accession>
<comment type="caution">
    <text evidence="2">The sequence shown here is derived from an EMBL/GenBank/DDBJ whole genome shotgun (WGS) entry which is preliminary data.</text>
</comment>
<reference evidence="2 3" key="1">
    <citation type="submission" date="2020-01" db="EMBL/GenBank/DDBJ databases">
        <title>Microvirga sp. nov., an arsenate reduction bacterium isolated from Tibet hotspring sediments.</title>
        <authorList>
            <person name="Yuan C.-G."/>
        </authorList>
    </citation>
    <scope>NUCLEOTIDE SEQUENCE [LARGE SCALE GENOMIC DNA]</scope>
    <source>
        <strain evidence="2 3">SYSU G3D203</strain>
    </source>
</reference>
<dbReference type="RefSeq" id="WP_161722902.1">
    <property type="nucleotide sequence ID" value="NZ_JAAAXI010000006.1"/>
</dbReference>
<keyword evidence="3" id="KW-1185">Reference proteome</keyword>
<evidence type="ECO:0000313" key="3">
    <source>
        <dbReference type="Proteomes" id="UP000818323"/>
    </source>
</evidence>
<evidence type="ECO:0000313" key="2">
    <source>
        <dbReference type="EMBL" id="NBJ25502.1"/>
    </source>
</evidence>
<keyword evidence="1" id="KW-0732">Signal</keyword>
<evidence type="ECO:0000256" key="1">
    <source>
        <dbReference type="SAM" id="SignalP"/>
    </source>
</evidence>
<organism evidence="2 3">
    <name type="scientific">Microvirga arsenatis</name>
    <dbReference type="NCBI Taxonomy" id="2692265"/>
    <lineage>
        <taxon>Bacteria</taxon>
        <taxon>Pseudomonadati</taxon>
        <taxon>Pseudomonadota</taxon>
        <taxon>Alphaproteobacteria</taxon>
        <taxon>Hyphomicrobiales</taxon>
        <taxon>Methylobacteriaceae</taxon>
        <taxon>Microvirga</taxon>
    </lineage>
</organism>